<evidence type="ECO:0000256" key="4">
    <source>
        <dbReference type="ARBA" id="ARBA00022553"/>
    </source>
</evidence>
<evidence type="ECO:0000256" key="6">
    <source>
        <dbReference type="ARBA" id="ARBA00022777"/>
    </source>
</evidence>
<evidence type="ECO:0000256" key="7">
    <source>
        <dbReference type="ARBA" id="ARBA00023012"/>
    </source>
</evidence>
<keyword evidence="6 9" id="KW-0418">Kinase</keyword>
<dbReference type="InterPro" id="IPR036097">
    <property type="entry name" value="HisK_dim/P_sf"/>
</dbReference>
<accession>A0A238Z4X5</accession>
<dbReference type="PRINTS" id="PR00344">
    <property type="entry name" value="BCTRLSENSOR"/>
</dbReference>
<dbReference type="PROSITE" id="PS50109">
    <property type="entry name" value="HIS_KIN"/>
    <property type="match status" value="1"/>
</dbReference>
<reference evidence="9 10" key="1">
    <citation type="submission" date="2017-06" db="EMBL/GenBank/DDBJ databases">
        <authorList>
            <person name="Kim H.J."/>
            <person name="Triplett B.A."/>
        </authorList>
    </citation>
    <scope>NUCLEOTIDE SEQUENCE [LARGE SCALE GENOMIC DNA]</scope>
    <source>
        <strain evidence="9 10">DSM 43151</strain>
    </source>
</reference>
<dbReference type="CDD" id="cd00082">
    <property type="entry name" value="HisKA"/>
    <property type="match status" value="1"/>
</dbReference>
<dbReference type="SMART" id="SM00388">
    <property type="entry name" value="HisKA"/>
    <property type="match status" value="1"/>
</dbReference>
<dbReference type="CDD" id="cd18773">
    <property type="entry name" value="PDC1_HK_sensor"/>
    <property type="match status" value="1"/>
</dbReference>
<dbReference type="InterPro" id="IPR050736">
    <property type="entry name" value="Sensor_HK_Regulatory"/>
</dbReference>
<evidence type="ECO:0000313" key="9">
    <source>
        <dbReference type="EMBL" id="SNR78049.1"/>
    </source>
</evidence>
<dbReference type="GO" id="GO:0005886">
    <property type="term" value="C:plasma membrane"/>
    <property type="evidence" value="ECO:0007669"/>
    <property type="project" value="UniProtKB-SubCell"/>
</dbReference>
<dbReference type="InterPro" id="IPR005467">
    <property type="entry name" value="His_kinase_dom"/>
</dbReference>
<dbReference type="Pfam" id="PF02518">
    <property type="entry name" value="HATPase_c"/>
    <property type="match status" value="1"/>
</dbReference>
<dbReference type="PANTHER" id="PTHR43711:SF31">
    <property type="entry name" value="HISTIDINE KINASE"/>
    <property type="match status" value="1"/>
</dbReference>
<dbReference type="InterPro" id="IPR003661">
    <property type="entry name" value="HisK_dim/P_dom"/>
</dbReference>
<keyword evidence="5" id="KW-0808">Transferase</keyword>
<evidence type="ECO:0000256" key="2">
    <source>
        <dbReference type="ARBA" id="ARBA00004236"/>
    </source>
</evidence>
<dbReference type="InterPro" id="IPR036890">
    <property type="entry name" value="HATPase_C_sf"/>
</dbReference>
<dbReference type="Gene3D" id="1.10.287.130">
    <property type="match status" value="1"/>
</dbReference>
<dbReference type="SMART" id="SM00387">
    <property type="entry name" value="HATPase_c"/>
    <property type="match status" value="1"/>
</dbReference>
<dbReference type="EC" id="2.7.13.3" evidence="3"/>
<dbReference type="EMBL" id="FZNR01000005">
    <property type="protein sequence ID" value="SNR78049.1"/>
    <property type="molecule type" value="Genomic_DNA"/>
</dbReference>
<dbReference type="AlphaFoldDB" id="A0A238Z4X5"/>
<evidence type="ECO:0000256" key="5">
    <source>
        <dbReference type="ARBA" id="ARBA00022679"/>
    </source>
</evidence>
<evidence type="ECO:0000259" key="8">
    <source>
        <dbReference type="PROSITE" id="PS50109"/>
    </source>
</evidence>
<dbReference type="InterPro" id="IPR003594">
    <property type="entry name" value="HATPase_dom"/>
</dbReference>
<organism evidence="9 10">
    <name type="scientific">Actinoplanes regularis</name>
    <dbReference type="NCBI Taxonomy" id="52697"/>
    <lineage>
        <taxon>Bacteria</taxon>
        <taxon>Bacillati</taxon>
        <taxon>Actinomycetota</taxon>
        <taxon>Actinomycetes</taxon>
        <taxon>Micromonosporales</taxon>
        <taxon>Micromonosporaceae</taxon>
        <taxon>Actinoplanes</taxon>
    </lineage>
</organism>
<dbReference type="GO" id="GO:0000155">
    <property type="term" value="F:phosphorelay sensor kinase activity"/>
    <property type="evidence" value="ECO:0007669"/>
    <property type="project" value="InterPro"/>
</dbReference>
<dbReference type="SUPFAM" id="SSF55874">
    <property type="entry name" value="ATPase domain of HSP90 chaperone/DNA topoisomerase II/histidine kinase"/>
    <property type="match status" value="1"/>
</dbReference>
<gene>
    <name evidence="9" type="ORF">SAMN06264365_105418</name>
</gene>
<keyword evidence="7" id="KW-0902">Two-component regulatory system</keyword>
<evidence type="ECO:0000313" key="10">
    <source>
        <dbReference type="Proteomes" id="UP000198415"/>
    </source>
</evidence>
<evidence type="ECO:0000256" key="1">
    <source>
        <dbReference type="ARBA" id="ARBA00000085"/>
    </source>
</evidence>
<feature type="domain" description="Histidine kinase" evidence="8">
    <location>
        <begin position="318"/>
        <end position="531"/>
    </location>
</feature>
<comment type="catalytic activity">
    <reaction evidence="1">
        <text>ATP + protein L-histidine = ADP + protein N-phospho-L-histidine.</text>
        <dbReference type="EC" id="2.7.13.3"/>
    </reaction>
</comment>
<keyword evidence="10" id="KW-1185">Reference proteome</keyword>
<dbReference type="InterPro" id="IPR004358">
    <property type="entry name" value="Sig_transdc_His_kin-like_C"/>
</dbReference>
<dbReference type="OrthoDB" id="9764154at2"/>
<sequence>MRLARFLARWRYAALPLVVWLVLTIAAVGAVAALERASRKGLVLLFNHRVEVTANFVTGFVDDLIERQRQQAVTYLSGPSITERDFSRAVEGLRLSTAVLLDAQGRVLRVAPAGALPVGQDLTGRYPHLAVAVRQGQPSVSSAIIWPTQHPPVVNSAVPFDTATGRRVFAGSVEITNGPLSPFLSTAVPRSEAHLDLFGASGTLIANNQNNAGTLEPTRLDAELAAAQRGHQQGRLRQDGQWWRYITVPVAGTPWRLTGTATEEYLFAPVANTELGNRIAVAVASATGLLVVAAVAHTRRSRRDLHRANTQLGDFITMLSHDVRQPLSSIVSYGHVLLDEWPDLDDEEKHRYIRRITTGGHRADRIVEEILTLSRLDAGAITAHPVPLNINRAVRQAVEGLGLDPGYGITITANDETIAYADPAFLQLILGNLIGNAVKYGSPPIDITVAPADDSLNFHVSDHGEGVPPQFVDRLFERFARADTGVATTKPGTGLGLYLAHRLATASNLQIGYQPHQPQGATFTLTLPVTDPAAEPRRTAR</sequence>
<dbReference type="Pfam" id="PF00512">
    <property type="entry name" value="HisKA"/>
    <property type="match status" value="1"/>
</dbReference>
<dbReference type="SUPFAM" id="SSF47384">
    <property type="entry name" value="Homodimeric domain of signal transducing histidine kinase"/>
    <property type="match status" value="1"/>
</dbReference>
<proteinExistence type="predicted"/>
<dbReference type="PANTHER" id="PTHR43711">
    <property type="entry name" value="TWO-COMPONENT HISTIDINE KINASE"/>
    <property type="match status" value="1"/>
</dbReference>
<protein>
    <recommendedName>
        <fullName evidence="3">histidine kinase</fullName>
        <ecNumber evidence="3">2.7.13.3</ecNumber>
    </recommendedName>
</protein>
<comment type="subcellular location">
    <subcellularLocation>
        <location evidence="2">Cell membrane</location>
    </subcellularLocation>
</comment>
<dbReference type="RefSeq" id="WP_089294079.1">
    <property type="nucleotide sequence ID" value="NZ_BOMU01000035.1"/>
</dbReference>
<dbReference type="Proteomes" id="UP000198415">
    <property type="component" value="Unassembled WGS sequence"/>
</dbReference>
<name>A0A238Z4X5_9ACTN</name>
<keyword evidence="4" id="KW-0597">Phosphoprotein</keyword>
<dbReference type="Gene3D" id="3.30.565.10">
    <property type="entry name" value="Histidine kinase-like ATPase, C-terminal domain"/>
    <property type="match status" value="1"/>
</dbReference>
<evidence type="ECO:0000256" key="3">
    <source>
        <dbReference type="ARBA" id="ARBA00012438"/>
    </source>
</evidence>